<accession>A0A9P8JCT8</accession>
<dbReference type="AlphaFoldDB" id="A0A9P8JCT8"/>
<organism evidence="3 4">
    <name type="scientific">Aureobasidium melanogenum</name>
    <name type="common">Aureobasidium pullulans var. melanogenum</name>
    <dbReference type="NCBI Taxonomy" id="46634"/>
    <lineage>
        <taxon>Eukaryota</taxon>
        <taxon>Fungi</taxon>
        <taxon>Dikarya</taxon>
        <taxon>Ascomycota</taxon>
        <taxon>Pezizomycotina</taxon>
        <taxon>Dothideomycetes</taxon>
        <taxon>Dothideomycetidae</taxon>
        <taxon>Dothideales</taxon>
        <taxon>Saccotheciaceae</taxon>
        <taxon>Aureobasidium</taxon>
    </lineage>
</organism>
<sequence>MASKLRTLAMQQPKPHVTIIVDDEKTVYSTLDKVSGKVKIQVSVDTIWRDIDIQFVGNTKTFVDKMSMSPSLPMSISGTHHFLKLEQPMPRHSRPQVLQPGKIYEFPFSFTIPKKLLSKACKHETKHQSVHDAHLQLPPSIGAVDRCDDLAPVMSRVQYQVAARIISSSGNPLVTKTRDVCVIPAAEEQAPIDVQDPNSEFISRTEKVIRKSGFKGRLGSLSIEAEQPKSISLPTNYSPGKDIVSTMTTVRLRFDPAEEGCSPPCLTSLSSKLHVSTWHAVTPRLDFPKDKDVVYDIRAGLYSTSVKLSSCQVDSVSWTRHDEGEEDLHRQDSVISVQPKSDSSSPSTYCRGRAFYTAELVVPVFLPKNKTWVPTFHSCLVSRTYALDISLGVRSAVGTRTMKLKLPLQISAEGSVEYQADMIRGQQLVDHNPLQNLLGSLSTGDVTRPACLDLLPEYKVFTRPILA</sequence>
<dbReference type="OrthoDB" id="2283785at2759"/>
<evidence type="ECO:0000256" key="1">
    <source>
        <dbReference type="SAM" id="MobiDB-lite"/>
    </source>
</evidence>
<evidence type="ECO:0000313" key="3">
    <source>
        <dbReference type="EMBL" id="KAG9699664.1"/>
    </source>
</evidence>
<dbReference type="Gene3D" id="2.60.40.640">
    <property type="match status" value="1"/>
</dbReference>
<dbReference type="PANTHER" id="PTHR31904:SF1">
    <property type="entry name" value="BYPASS OF STOP CODON PROTEIN 5-RELATED"/>
    <property type="match status" value="1"/>
</dbReference>
<feature type="region of interest" description="Disordered" evidence="1">
    <location>
        <begin position="322"/>
        <end position="345"/>
    </location>
</feature>
<dbReference type="PANTHER" id="PTHR31904">
    <property type="entry name" value="BYPASS OF STOP CODON PROTEIN 5-RELATED"/>
    <property type="match status" value="1"/>
</dbReference>
<feature type="compositionally biased region" description="Low complexity" evidence="1">
    <location>
        <begin position="333"/>
        <end position="345"/>
    </location>
</feature>
<dbReference type="InterPro" id="IPR014752">
    <property type="entry name" value="Arrestin-like_C"/>
</dbReference>
<feature type="non-terminal residue" evidence="3">
    <location>
        <position position="467"/>
    </location>
</feature>
<dbReference type="Proteomes" id="UP000779574">
    <property type="component" value="Unassembled WGS sequence"/>
</dbReference>
<name>A0A9P8JCT8_AURME</name>
<dbReference type="InterPro" id="IPR011021">
    <property type="entry name" value="Arrestin-like_N"/>
</dbReference>
<dbReference type="Pfam" id="PF00339">
    <property type="entry name" value="Arrestin_N"/>
    <property type="match status" value="1"/>
</dbReference>
<comment type="caution">
    <text evidence="3">The sequence shown here is derived from an EMBL/GenBank/DDBJ whole genome shotgun (WGS) entry which is preliminary data.</text>
</comment>
<feature type="domain" description="Arrestin-like N-terminal" evidence="2">
    <location>
        <begin position="17"/>
        <end position="118"/>
    </location>
</feature>
<reference evidence="3" key="2">
    <citation type="submission" date="2021-08" db="EMBL/GenBank/DDBJ databases">
        <authorList>
            <person name="Gostincar C."/>
            <person name="Sun X."/>
            <person name="Song Z."/>
            <person name="Gunde-Cimerman N."/>
        </authorList>
    </citation>
    <scope>NUCLEOTIDE SEQUENCE</scope>
    <source>
        <strain evidence="3">EXF-9911</strain>
    </source>
</reference>
<dbReference type="InterPro" id="IPR039634">
    <property type="entry name" value="Bul1-like"/>
</dbReference>
<evidence type="ECO:0000313" key="4">
    <source>
        <dbReference type="Proteomes" id="UP000779574"/>
    </source>
</evidence>
<proteinExistence type="predicted"/>
<dbReference type="EMBL" id="JAHFXF010000029">
    <property type="protein sequence ID" value="KAG9699664.1"/>
    <property type="molecule type" value="Genomic_DNA"/>
</dbReference>
<feature type="compositionally biased region" description="Basic and acidic residues" evidence="1">
    <location>
        <begin position="322"/>
        <end position="332"/>
    </location>
</feature>
<reference evidence="3" key="1">
    <citation type="journal article" date="2021" name="J Fungi (Basel)">
        <title>Virulence traits and population genomics of the black yeast Aureobasidium melanogenum.</title>
        <authorList>
            <person name="Cernosa A."/>
            <person name="Sun X."/>
            <person name="Gostincar C."/>
            <person name="Fang C."/>
            <person name="Gunde-Cimerman N."/>
            <person name="Song Z."/>
        </authorList>
    </citation>
    <scope>NUCLEOTIDE SEQUENCE</scope>
    <source>
        <strain evidence="3">EXF-9911</strain>
    </source>
</reference>
<gene>
    <name evidence="3" type="ORF">KCU76_g1349</name>
</gene>
<protein>
    <recommendedName>
        <fullName evidence="2">Arrestin-like N-terminal domain-containing protein</fullName>
    </recommendedName>
</protein>
<evidence type="ECO:0000259" key="2">
    <source>
        <dbReference type="Pfam" id="PF00339"/>
    </source>
</evidence>